<gene>
    <name evidence="1" type="ORF">X777_03181</name>
</gene>
<accession>A0A026VUY7</accession>
<evidence type="ECO:0000313" key="1">
    <source>
        <dbReference type="EMBL" id="EZA46614.1"/>
    </source>
</evidence>
<dbReference type="EMBL" id="KK108837">
    <property type="protein sequence ID" value="EZA46614.1"/>
    <property type="molecule type" value="Genomic_DNA"/>
</dbReference>
<reference evidence="1 2" key="1">
    <citation type="journal article" date="2014" name="Curr. Biol.">
        <title>The genome of the clonal raider ant Cerapachys biroi.</title>
        <authorList>
            <person name="Oxley P.R."/>
            <person name="Ji L."/>
            <person name="Fetter-Pruneda I."/>
            <person name="McKenzie S.K."/>
            <person name="Li C."/>
            <person name="Hu H."/>
            <person name="Zhang G."/>
            <person name="Kronauer D.J."/>
        </authorList>
    </citation>
    <scope>NUCLEOTIDE SEQUENCE [LARGE SCALE GENOMIC DNA]</scope>
</reference>
<protein>
    <submittedName>
        <fullName evidence="1">Uncharacterized protein</fullName>
    </submittedName>
</protein>
<organism evidence="1 2">
    <name type="scientific">Ooceraea biroi</name>
    <name type="common">Clonal raider ant</name>
    <name type="synonym">Cerapachys biroi</name>
    <dbReference type="NCBI Taxonomy" id="2015173"/>
    <lineage>
        <taxon>Eukaryota</taxon>
        <taxon>Metazoa</taxon>
        <taxon>Ecdysozoa</taxon>
        <taxon>Arthropoda</taxon>
        <taxon>Hexapoda</taxon>
        <taxon>Insecta</taxon>
        <taxon>Pterygota</taxon>
        <taxon>Neoptera</taxon>
        <taxon>Endopterygota</taxon>
        <taxon>Hymenoptera</taxon>
        <taxon>Apocrita</taxon>
        <taxon>Aculeata</taxon>
        <taxon>Formicoidea</taxon>
        <taxon>Formicidae</taxon>
        <taxon>Dorylinae</taxon>
        <taxon>Ooceraea</taxon>
    </lineage>
</organism>
<sequence length="97" mass="11366">MLVGAVIETIIEGIVASLTDDTLPEIANDYRYHRHHDQRDNADTHINRARNPNSYGRMYVLLHRLQASVTYDMRECVSERKIVARLFLCDDVRQRRP</sequence>
<proteinExistence type="predicted"/>
<dbReference type="Proteomes" id="UP000053097">
    <property type="component" value="Unassembled WGS sequence"/>
</dbReference>
<keyword evidence="2" id="KW-1185">Reference proteome</keyword>
<name>A0A026VUY7_OOCBI</name>
<dbReference type="AlphaFoldDB" id="A0A026VUY7"/>
<evidence type="ECO:0000313" key="2">
    <source>
        <dbReference type="Proteomes" id="UP000053097"/>
    </source>
</evidence>